<dbReference type="EMBL" id="AFNH02000832">
    <property type="protein sequence ID" value="EZG55530.1"/>
    <property type="molecule type" value="Genomic_DNA"/>
</dbReference>
<name>A0A023B3I7_GRENI</name>
<evidence type="ECO:0000256" key="1">
    <source>
        <dbReference type="SAM" id="MobiDB-lite"/>
    </source>
</evidence>
<organism evidence="2 3">
    <name type="scientific">Gregarina niphandrodes</name>
    <name type="common">Septate eugregarine</name>
    <dbReference type="NCBI Taxonomy" id="110365"/>
    <lineage>
        <taxon>Eukaryota</taxon>
        <taxon>Sar</taxon>
        <taxon>Alveolata</taxon>
        <taxon>Apicomplexa</taxon>
        <taxon>Conoidasida</taxon>
        <taxon>Gregarinasina</taxon>
        <taxon>Eugregarinorida</taxon>
        <taxon>Gregarinidae</taxon>
        <taxon>Gregarina</taxon>
    </lineage>
</organism>
<feature type="region of interest" description="Disordered" evidence="1">
    <location>
        <begin position="873"/>
        <end position="906"/>
    </location>
</feature>
<keyword evidence="3" id="KW-1185">Reference proteome</keyword>
<evidence type="ECO:0000313" key="3">
    <source>
        <dbReference type="Proteomes" id="UP000019763"/>
    </source>
</evidence>
<proteinExistence type="predicted"/>
<dbReference type="Proteomes" id="UP000019763">
    <property type="component" value="Unassembled WGS sequence"/>
</dbReference>
<comment type="caution">
    <text evidence="2">The sequence shown here is derived from an EMBL/GenBank/DDBJ whole genome shotgun (WGS) entry which is preliminary data.</text>
</comment>
<dbReference type="VEuPathDB" id="CryptoDB:GNI_111400"/>
<feature type="region of interest" description="Disordered" evidence="1">
    <location>
        <begin position="679"/>
        <end position="709"/>
    </location>
</feature>
<sequence>MLGECLEFYSRLLIQEEYLIDDVGRASLWPLVHVRLSKYLRNGGGRDGSLRNGSLIDGLEECVTAKEYTGLSAGEVCTLLTANGRFDWELTTKWFVCVQMLMDSIFMGTPAPEDLESVEDSYSLCRVRVPPDQAQDDAGGWHANGWYAEESTQAWLVPALSLIGRIEVGDLAVVEHLSVLCLDMSLQAVKMWSTCKWIDGMHAAGDLLILVSICVGSFCGHSLPDISDEAASVAEKRLNVILRRVEMNEDVEFAEDIRKGIPLVLYLFNSRDYFELPFLQRLELLMDVGAPRIPMAVSVPSGVLAEVQQFVQSAGLSWQSRYESLVRIQCRVEFFERRRKCFSFEETVEILEILFAWLTEELKTDASWINETRKSCRGRVVEVLVRLLEAANSCIGQRRPSVGDKWEIPLYNMQPQLLLANEDMVVELFGLLCRTWAFEISATSDIYMVSPMKRVDYQVADHNKSHDLVYAAEDYVDLIATLAQTVGSEVMPLARDRRSEMEDLLEQLVVVSYSGISQGLPLFLDDSISQPPRDYTRPGLSRRRKAALSYLEAASSSETLEKLGATVGYAETYRKTNLGFMPHHISDKLTQSLFCLVDRGHVSACRLLSQVKTQANYEILMSAVRYWLELQLTQVSTNLLYNWVALCLKHNPTDLLSEHAHLSERVNTLEHSRCAKIVSHEEKNSSPSSWSSVTGPSVTGSGSKSITPTAKEAMVKEAMVKEAMVKEAMAKEAMAKGDMSIIEEDISVTRSDSAKAKWFATPEEKGHPRRLESKGVKGRLALPVVLLQDICASLDCVKLAIDLNPEFDMLSPWNEFRQILIKVISQIDAIHELCPGAGLLTPALRAVLTSSVDLMRNPQLPFHRCLGVDAPDVVGGQESEDDYEEDLSRQEKSGNNENYPDQNFQDVDCRHVDCQDERYQGGRADGSGDEKWNAAVGIERSVKVRSGTEELDMLEAMVKGLVDPDFEHEEEDGDESGDVSPAVQSILDFVDCDHSDPYAVRPNRRGRLLGSGLHEDLLQYVKGYFWDDRLEGD</sequence>
<accession>A0A023B3I7</accession>
<evidence type="ECO:0000313" key="2">
    <source>
        <dbReference type="EMBL" id="EZG55530.1"/>
    </source>
</evidence>
<feature type="compositionally biased region" description="Low complexity" evidence="1">
    <location>
        <begin position="685"/>
        <end position="705"/>
    </location>
</feature>
<protein>
    <submittedName>
        <fullName evidence="2">Uncharacterized protein</fullName>
    </submittedName>
</protein>
<dbReference type="GeneID" id="22913936"/>
<dbReference type="AlphaFoldDB" id="A0A023B3I7"/>
<feature type="compositionally biased region" description="Polar residues" evidence="1">
    <location>
        <begin position="895"/>
        <end position="905"/>
    </location>
</feature>
<dbReference type="RefSeq" id="XP_011131516.1">
    <property type="nucleotide sequence ID" value="XM_011133214.1"/>
</dbReference>
<reference evidence="2" key="1">
    <citation type="submission" date="2013-12" db="EMBL/GenBank/DDBJ databases">
        <authorList>
            <person name="Omoto C.K."/>
            <person name="Sibley D."/>
            <person name="Venepally P."/>
            <person name="Hadjithomas M."/>
            <person name="Karamycheva S."/>
            <person name="Brunk B."/>
            <person name="Roos D."/>
            <person name="Caler E."/>
            <person name="Lorenzi H."/>
        </authorList>
    </citation>
    <scope>NUCLEOTIDE SEQUENCE</scope>
</reference>
<gene>
    <name evidence="2" type="ORF">GNI_111400</name>
</gene>